<dbReference type="RefSeq" id="WP_289505155.1">
    <property type="nucleotide sequence ID" value="NZ_CP116805.1"/>
</dbReference>
<name>A0AAE9XW57_9PROT</name>
<keyword evidence="6" id="KW-1185">Reference proteome</keyword>
<keyword evidence="2" id="KW-0238">DNA-binding</keyword>
<dbReference type="InterPro" id="IPR036388">
    <property type="entry name" value="WH-like_DNA-bd_sf"/>
</dbReference>
<dbReference type="InterPro" id="IPR000792">
    <property type="entry name" value="Tscrpt_reg_LuxR_C"/>
</dbReference>
<feature type="domain" description="HTH luxR-type" evidence="4">
    <location>
        <begin position="196"/>
        <end position="261"/>
    </location>
</feature>
<accession>A0AAE9XW57</accession>
<dbReference type="PRINTS" id="PR00038">
    <property type="entry name" value="HTHLUXR"/>
</dbReference>
<dbReference type="SUPFAM" id="SSF46894">
    <property type="entry name" value="C-terminal effector domain of the bipartite response regulators"/>
    <property type="match status" value="1"/>
</dbReference>
<dbReference type="InterPro" id="IPR016032">
    <property type="entry name" value="Sig_transdc_resp-reg_C-effctor"/>
</dbReference>
<dbReference type="PANTHER" id="PTHR44688">
    <property type="entry name" value="DNA-BINDING TRANSCRIPTIONAL ACTIVATOR DEVR_DOSR"/>
    <property type="match status" value="1"/>
</dbReference>
<dbReference type="KEGG" id="gso:PH603_06220"/>
<dbReference type="Gene3D" id="1.10.10.10">
    <property type="entry name" value="Winged helix-like DNA-binding domain superfamily/Winged helix DNA-binding domain"/>
    <property type="match status" value="1"/>
</dbReference>
<reference evidence="5" key="1">
    <citation type="submission" date="2023-01" db="EMBL/GenBank/DDBJ databases">
        <title>The genome sequence of Kordiimonadaceae bacterium 6D33.</title>
        <authorList>
            <person name="Liu Y."/>
        </authorList>
    </citation>
    <scope>NUCLEOTIDE SEQUENCE</scope>
    <source>
        <strain evidence="5">6D33</strain>
    </source>
</reference>
<dbReference type="InterPro" id="IPR036693">
    <property type="entry name" value="TF_LuxR_autoind-bd_dom_sf"/>
</dbReference>
<dbReference type="InterPro" id="IPR005143">
    <property type="entry name" value="TF_LuxR_autoind-bd_dom"/>
</dbReference>
<dbReference type="SUPFAM" id="SSF75516">
    <property type="entry name" value="Pheromone-binding domain of LuxR-like quorum-sensing transcription factors"/>
    <property type="match status" value="1"/>
</dbReference>
<evidence type="ECO:0000256" key="3">
    <source>
        <dbReference type="ARBA" id="ARBA00023163"/>
    </source>
</evidence>
<keyword evidence="3" id="KW-0804">Transcription</keyword>
<dbReference type="EMBL" id="CP116805">
    <property type="protein sequence ID" value="WCL55353.1"/>
    <property type="molecule type" value="Genomic_DNA"/>
</dbReference>
<evidence type="ECO:0000313" key="5">
    <source>
        <dbReference type="EMBL" id="WCL55353.1"/>
    </source>
</evidence>
<dbReference type="GO" id="GO:0006355">
    <property type="term" value="P:regulation of DNA-templated transcription"/>
    <property type="evidence" value="ECO:0007669"/>
    <property type="project" value="InterPro"/>
</dbReference>
<evidence type="ECO:0000256" key="2">
    <source>
        <dbReference type="ARBA" id="ARBA00023125"/>
    </source>
</evidence>
<dbReference type="SMART" id="SM00421">
    <property type="entry name" value="HTH_LUXR"/>
    <property type="match status" value="1"/>
</dbReference>
<organism evidence="5 6">
    <name type="scientific">Gimibacter soli</name>
    <dbReference type="NCBI Taxonomy" id="3024400"/>
    <lineage>
        <taxon>Bacteria</taxon>
        <taxon>Pseudomonadati</taxon>
        <taxon>Pseudomonadota</taxon>
        <taxon>Alphaproteobacteria</taxon>
        <taxon>Kordiimonadales</taxon>
        <taxon>Temperatibacteraceae</taxon>
        <taxon>Gimibacter</taxon>
    </lineage>
</organism>
<gene>
    <name evidence="5" type="ORF">PH603_06220</name>
</gene>
<evidence type="ECO:0000259" key="4">
    <source>
        <dbReference type="PROSITE" id="PS50043"/>
    </source>
</evidence>
<dbReference type="PROSITE" id="PS50043">
    <property type="entry name" value="HTH_LUXR_2"/>
    <property type="match status" value="1"/>
</dbReference>
<dbReference type="PANTHER" id="PTHR44688:SF16">
    <property type="entry name" value="DNA-BINDING TRANSCRIPTIONAL ACTIVATOR DEVR_DOSR"/>
    <property type="match status" value="1"/>
</dbReference>
<proteinExistence type="predicted"/>
<dbReference type="Proteomes" id="UP001217500">
    <property type="component" value="Chromosome"/>
</dbReference>
<dbReference type="CDD" id="cd06170">
    <property type="entry name" value="LuxR_C_like"/>
    <property type="match status" value="1"/>
</dbReference>
<dbReference type="GO" id="GO:0003677">
    <property type="term" value="F:DNA binding"/>
    <property type="evidence" value="ECO:0007669"/>
    <property type="project" value="UniProtKB-KW"/>
</dbReference>
<dbReference type="PROSITE" id="PS00622">
    <property type="entry name" value="HTH_LUXR_1"/>
    <property type="match status" value="1"/>
</dbReference>
<keyword evidence="1" id="KW-0805">Transcription regulation</keyword>
<dbReference type="AlphaFoldDB" id="A0AAE9XW57"/>
<dbReference type="Pfam" id="PF00196">
    <property type="entry name" value="GerE"/>
    <property type="match status" value="1"/>
</dbReference>
<dbReference type="Gene3D" id="3.30.450.80">
    <property type="entry name" value="Transcription factor LuxR-like, autoinducer-binding domain"/>
    <property type="match status" value="1"/>
</dbReference>
<evidence type="ECO:0000256" key="1">
    <source>
        <dbReference type="ARBA" id="ARBA00023015"/>
    </source>
</evidence>
<dbReference type="Pfam" id="PF03472">
    <property type="entry name" value="Autoind_bind"/>
    <property type="match status" value="1"/>
</dbReference>
<sequence>MSKAGGMAIERLNGALGRYLSLLMDDQADVDARFRGLCELAASFGFEVTNLGIATRDIKGEQQAVIMSNMSDDWMDEYNGRRFDKLDYAVEKILKPAEPGVINSIQWDAVPLSRADHVAEGTQEVLAGAADAGMKFGLGFGVQAASATNGIESFVVAFGGNEKGAGYTERSELAESLLVTAALSLAPSLEPVAARKRDGGISLSPREMDVLLYMGVGMRADRIAEKLGIAKVTVDLHARRAREKLGARTMPEAIAKAIRYGFITP</sequence>
<evidence type="ECO:0000313" key="6">
    <source>
        <dbReference type="Proteomes" id="UP001217500"/>
    </source>
</evidence>
<protein>
    <submittedName>
        <fullName evidence="5">Autoinducer binding domain-containing protein</fullName>
    </submittedName>
</protein>